<proteinExistence type="predicted"/>
<evidence type="ECO:0000313" key="1">
    <source>
        <dbReference type="EMBL" id="KAF2216272.1"/>
    </source>
</evidence>
<evidence type="ECO:0000313" key="2">
    <source>
        <dbReference type="Proteomes" id="UP000799539"/>
    </source>
</evidence>
<name>A0A6A6FS01_9PEZI</name>
<dbReference type="Proteomes" id="UP000799539">
    <property type="component" value="Unassembled WGS sequence"/>
</dbReference>
<sequence length="195" mass="21836">MPLTALAIPLPITPTIINSHPALQFYAIYGQNFPTTASQWQQQPPNYWEAFYAADCKTFLVDGTVLTTGEASWEYFRTLYSRFPKVERELKSGIVVSSSDQDEDDEVGGGGKYKNSIHVELTTKLFPSVADEGDDDVVVAVELPQSFVYVLGKADEKEEEEDGKGTLGLQIRELRNYYDLRTLEGALEGKDERQV</sequence>
<accession>A0A6A6FS01</accession>
<reference evidence="1" key="1">
    <citation type="journal article" date="2020" name="Stud. Mycol.">
        <title>101 Dothideomycetes genomes: a test case for predicting lifestyles and emergence of pathogens.</title>
        <authorList>
            <person name="Haridas S."/>
            <person name="Albert R."/>
            <person name="Binder M."/>
            <person name="Bloem J."/>
            <person name="Labutti K."/>
            <person name="Salamov A."/>
            <person name="Andreopoulos B."/>
            <person name="Baker S."/>
            <person name="Barry K."/>
            <person name="Bills G."/>
            <person name="Bluhm B."/>
            <person name="Cannon C."/>
            <person name="Castanera R."/>
            <person name="Culley D."/>
            <person name="Daum C."/>
            <person name="Ezra D."/>
            <person name="Gonzalez J."/>
            <person name="Henrissat B."/>
            <person name="Kuo A."/>
            <person name="Liang C."/>
            <person name="Lipzen A."/>
            <person name="Lutzoni F."/>
            <person name="Magnuson J."/>
            <person name="Mondo S."/>
            <person name="Nolan M."/>
            <person name="Ohm R."/>
            <person name="Pangilinan J."/>
            <person name="Park H.-J."/>
            <person name="Ramirez L."/>
            <person name="Alfaro M."/>
            <person name="Sun H."/>
            <person name="Tritt A."/>
            <person name="Yoshinaga Y."/>
            <person name="Zwiers L.-H."/>
            <person name="Turgeon B."/>
            <person name="Goodwin S."/>
            <person name="Spatafora J."/>
            <person name="Crous P."/>
            <person name="Grigoriev I."/>
        </authorList>
    </citation>
    <scope>NUCLEOTIDE SEQUENCE</scope>
    <source>
        <strain evidence="1">SCOH1-5</strain>
    </source>
</reference>
<protein>
    <submittedName>
        <fullName evidence="1">Uncharacterized protein</fullName>
    </submittedName>
</protein>
<dbReference type="AlphaFoldDB" id="A0A6A6FS01"/>
<keyword evidence="2" id="KW-1185">Reference proteome</keyword>
<gene>
    <name evidence="1" type="ORF">CERZMDRAFT_93567</name>
</gene>
<organism evidence="1 2">
    <name type="scientific">Cercospora zeae-maydis SCOH1-5</name>
    <dbReference type="NCBI Taxonomy" id="717836"/>
    <lineage>
        <taxon>Eukaryota</taxon>
        <taxon>Fungi</taxon>
        <taxon>Dikarya</taxon>
        <taxon>Ascomycota</taxon>
        <taxon>Pezizomycotina</taxon>
        <taxon>Dothideomycetes</taxon>
        <taxon>Dothideomycetidae</taxon>
        <taxon>Mycosphaerellales</taxon>
        <taxon>Mycosphaerellaceae</taxon>
        <taxon>Cercospora</taxon>
    </lineage>
</organism>
<dbReference type="OrthoDB" id="4971611at2759"/>
<dbReference type="EMBL" id="ML992664">
    <property type="protein sequence ID" value="KAF2216272.1"/>
    <property type="molecule type" value="Genomic_DNA"/>
</dbReference>